<dbReference type="Gene3D" id="1.50.10.10">
    <property type="match status" value="1"/>
</dbReference>
<comment type="similarity">
    <text evidence="1 6 7">Belongs to the glycosyl hydrolase 9 (cellulase E) family.</text>
</comment>
<dbReference type="InterPro" id="IPR008928">
    <property type="entry name" value="6-hairpin_glycosidase_sf"/>
</dbReference>
<accession>A0A3Q8S417</accession>
<protein>
    <recommendedName>
        <fullName evidence="7">Endoglucanase</fullName>
        <ecNumber evidence="7">3.2.1.4</ecNumber>
    </recommendedName>
</protein>
<keyword evidence="7" id="KW-0136">Cellulose degradation</keyword>
<dbReference type="PANTHER" id="PTHR22298">
    <property type="entry name" value="ENDO-1,4-BETA-GLUCANASE"/>
    <property type="match status" value="1"/>
</dbReference>
<dbReference type="EMBL" id="CP034248">
    <property type="protein sequence ID" value="AZK45690.1"/>
    <property type="molecule type" value="Genomic_DNA"/>
</dbReference>
<feature type="active site" evidence="6">
    <location>
        <position position="515"/>
    </location>
</feature>
<dbReference type="RefSeq" id="WP_125081788.1">
    <property type="nucleotide sequence ID" value="NZ_CP034248.1"/>
</dbReference>
<evidence type="ECO:0000256" key="1">
    <source>
        <dbReference type="ARBA" id="ARBA00007072"/>
    </source>
</evidence>
<dbReference type="SUPFAM" id="SSF81296">
    <property type="entry name" value="E set domains"/>
    <property type="match status" value="1"/>
</dbReference>
<dbReference type="CDD" id="cd02850">
    <property type="entry name" value="E_set_Cellulase_N"/>
    <property type="match status" value="1"/>
</dbReference>
<name>A0A3Q8S417_9BACL</name>
<proteinExistence type="inferred from homology"/>
<dbReference type="GO" id="GO:0008810">
    <property type="term" value="F:cellulase activity"/>
    <property type="evidence" value="ECO:0007669"/>
    <property type="project" value="UniProtKB-EC"/>
</dbReference>
<sequence>MNMEQQGSIAVNQLGYRNKDAKIARIAGEGNRRFRLVNHVSGEEVWQGQTLSAFEDAASGIMVSWGDFSAWEQPGTYRIEDEDGQSSYPFMISDVVYEEAHQALLKAFYYFRCGVELEEEYAGPWKHAPCHLTPALVYGEEPRRIDAKGGWHDAGDYGKYVAPGAKAVADLLLAYECYPTAFAEPLPLPESDGVMPDVLHECRYELEWMLRMQDSETGGVFHKLTTLQFPGPDVMPEEDHAELYITPVSATATGCFAGVMAMAARVYAAYDASFAAACLQAAERAWAWLELHPDYPGFRNPPEISTGEYGDEQDMDERYWAAAELYRTTGESRYHQAFQQFARQEAFDKYELGWADMGGYGTISYLMSEQEQDPELAVRLQAGLQQRAAELAAVSSRDGFGISLKPEQYIWGSNMLVMNHAMLLLIADRLSGSPAFERHALEHIHYLLGANVMGISYVTGLGTRSILYPHHRPSEGDGVEAPVPGLVSGGPNYGKQDDYAREHLAGRAPAASFADVMESYATNEVTIYWNSPAVFVLSHFI</sequence>
<keyword evidence="4 6" id="KW-0326">Glycosidase</keyword>
<gene>
    <name evidence="10" type="ORF">EIM92_05290</name>
</gene>
<dbReference type="GO" id="GO:0030245">
    <property type="term" value="P:cellulose catabolic process"/>
    <property type="evidence" value="ECO:0007669"/>
    <property type="project" value="UniProtKB-KW"/>
</dbReference>
<feature type="domain" description="Glycoside hydrolase family 9" evidence="8">
    <location>
        <begin position="97"/>
        <end position="537"/>
    </location>
</feature>
<evidence type="ECO:0000256" key="2">
    <source>
        <dbReference type="ARBA" id="ARBA00022801"/>
    </source>
</evidence>
<dbReference type="OrthoDB" id="9758662at2"/>
<dbReference type="InterPro" id="IPR013783">
    <property type="entry name" value="Ig-like_fold"/>
</dbReference>
<dbReference type="KEGG" id="plen:EIM92_05290"/>
<keyword evidence="11" id="KW-1185">Reference proteome</keyword>
<dbReference type="AlphaFoldDB" id="A0A3Q8S417"/>
<evidence type="ECO:0000256" key="6">
    <source>
        <dbReference type="PROSITE-ProRule" id="PRU10060"/>
    </source>
</evidence>
<evidence type="ECO:0000256" key="3">
    <source>
        <dbReference type="ARBA" id="ARBA00023277"/>
    </source>
</evidence>
<evidence type="ECO:0000313" key="10">
    <source>
        <dbReference type="EMBL" id="AZK45690.1"/>
    </source>
</evidence>
<dbReference type="Pfam" id="PF00759">
    <property type="entry name" value="Glyco_hydro_9"/>
    <property type="match status" value="1"/>
</dbReference>
<evidence type="ECO:0000256" key="4">
    <source>
        <dbReference type="ARBA" id="ARBA00023295"/>
    </source>
</evidence>
<dbReference type="InterPro" id="IPR014756">
    <property type="entry name" value="Ig_E-set"/>
</dbReference>
<comment type="catalytic activity">
    <reaction evidence="7">
        <text>Endohydrolysis of (1-&gt;4)-beta-D-glucosidic linkages in cellulose, lichenin and cereal beta-D-glucans.</text>
        <dbReference type="EC" id="3.2.1.4"/>
    </reaction>
</comment>
<evidence type="ECO:0000256" key="5">
    <source>
        <dbReference type="ARBA" id="ARBA00023326"/>
    </source>
</evidence>
<keyword evidence="3 6" id="KW-0119">Carbohydrate metabolism</keyword>
<dbReference type="Pfam" id="PF02927">
    <property type="entry name" value="CelD_N"/>
    <property type="match status" value="1"/>
</dbReference>
<dbReference type="EC" id="3.2.1.4" evidence="7"/>
<feature type="domain" description="Cellulase Ig-like" evidence="9">
    <location>
        <begin position="5"/>
        <end position="80"/>
    </location>
</feature>
<keyword evidence="2 6" id="KW-0378">Hydrolase</keyword>
<evidence type="ECO:0000313" key="11">
    <source>
        <dbReference type="Proteomes" id="UP000273145"/>
    </source>
</evidence>
<evidence type="ECO:0000259" key="9">
    <source>
        <dbReference type="Pfam" id="PF02927"/>
    </source>
</evidence>
<feature type="active site" evidence="6">
    <location>
        <position position="524"/>
    </location>
</feature>
<organism evidence="10 11">
    <name type="scientific">Paenibacillus lentus</name>
    <dbReference type="NCBI Taxonomy" id="1338368"/>
    <lineage>
        <taxon>Bacteria</taxon>
        <taxon>Bacillati</taxon>
        <taxon>Bacillota</taxon>
        <taxon>Bacilli</taxon>
        <taxon>Bacillales</taxon>
        <taxon>Paenibacillaceae</taxon>
        <taxon>Paenibacillus</taxon>
    </lineage>
</organism>
<dbReference type="PROSITE" id="PS00698">
    <property type="entry name" value="GH9_3"/>
    <property type="match status" value="1"/>
</dbReference>
<dbReference type="InterPro" id="IPR012341">
    <property type="entry name" value="6hp_glycosidase-like_sf"/>
</dbReference>
<evidence type="ECO:0000256" key="7">
    <source>
        <dbReference type="RuleBase" id="RU361166"/>
    </source>
</evidence>
<reference evidence="10 11" key="1">
    <citation type="submission" date="2018-11" db="EMBL/GenBank/DDBJ databases">
        <title>Genome sequencing of Paenibacillus lentus DSM25539(T).</title>
        <authorList>
            <person name="Kook J.-K."/>
            <person name="Park S.-N."/>
            <person name="Lim Y.K."/>
        </authorList>
    </citation>
    <scope>NUCLEOTIDE SEQUENCE [LARGE SCALE GENOMIC DNA]</scope>
    <source>
        <strain evidence="10 11">DSM 25539</strain>
    </source>
</reference>
<evidence type="ECO:0000259" key="8">
    <source>
        <dbReference type="Pfam" id="PF00759"/>
    </source>
</evidence>
<dbReference type="InterPro" id="IPR033126">
    <property type="entry name" value="Glyco_hydro_9_Asp/Glu_AS"/>
</dbReference>
<keyword evidence="5 6" id="KW-0624">Polysaccharide degradation</keyword>
<dbReference type="InterPro" id="IPR001701">
    <property type="entry name" value="Glyco_hydro_9"/>
</dbReference>
<dbReference type="Proteomes" id="UP000273145">
    <property type="component" value="Chromosome"/>
</dbReference>
<dbReference type="SUPFAM" id="SSF48208">
    <property type="entry name" value="Six-hairpin glycosidases"/>
    <property type="match status" value="1"/>
</dbReference>
<dbReference type="InterPro" id="IPR004197">
    <property type="entry name" value="Cellulase_Ig-like"/>
</dbReference>
<dbReference type="Gene3D" id="2.60.40.10">
    <property type="entry name" value="Immunoglobulins"/>
    <property type="match status" value="1"/>
</dbReference>